<keyword evidence="2" id="KW-1185">Reference proteome</keyword>
<comment type="caution">
    <text evidence="1">The sequence shown here is derived from an EMBL/GenBank/DDBJ whole genome shotgun (WGS) entry which is preliminary data.</text>
</comment>
<dbReference type="AlphaFoldDB" id="A0A4Z2DDR4"/>
<gene>
    <name evidence="1" type="ORF">EWB00_002025</name>
</gene>
<dbReference type="Proteomes" id="UP000311919">
    <property type="component" value="Unassembled WGS sequence"/>
</dbReference>
<evidence type="ECO:0000313" key="2">
    <source>
        <dbReference type="Proteomes" id="UP000311919"/>
    </source>
</evidence>
<reference evidence="1 2" key="1">
    <citation type="submission" date="2019-03" db="EMBL/GenBank/DDBJ databases">
        <title>An improved genome assembly of the fluke Schistosoma japonicum.</title>
        <authorList>
            <person name="Hu W."/>
            <person name="Luo F."/>
            <person name="Yin M."/>
            <person name="Mo X."/>
            <person name="Sun C."/>
            <person name="Wu Q."/>
            <person name="Zhu B."/>
            <person name="Xiang M."/>
            <person name="Wang J."/>
            <person name="Wang Y."/>
            <person name="Zhang T."/>
            <person name="Xu B."/>
            <person name="Zheng H."/>
            <person name="Feng Z."/>
        </authorList>
    </citation>
    <scope>NUCLEOTIDE SEQUENCE [LARGE SCALE GENOMIC DNA]</scope>
    <source>
        <strain evidence="1">HuSjv2</strain>
        <tissue evidence="1">Worms</tissue>
    </source>
</reference>
<evidence type="ECO:0000313" key="1">
    <source>
        <dbReference type="EMBL" id="TNN14652.1"/>
    </source>
</evidence>
<proteinExistence type="predicted"/>
<organism evidence="1 2">
    <name type="scientific">Schistosoma japonicum</name>
    <name type="common">Blood fluke</name>
    <dbReference type="NCBI Taxonomy" id="6182"/>
    <lineage>
        <taxon>Eukaryota</taxon>
        <taxon>Metazoa</taxon>
        <taxon>Spiralia</taxon>
        <taxon>Lophotrochozoa</taxon>
        <taxon>Platyhelminthes</taxon>
        <taxon>Trematoda</taxon>
        <taxon>Digenea</taxon>
        <taxon>Strigeidida</taxon>
        <taxon>Schistosomatoidea</taxon>
        <taxon>Schistosomatidae</taxon>
        <taxon>Schistosoma</taxon>
    </lineage>
</organism>
<name>A0A4Z2DDR4_SCHJA</name>
<sequence length="293" mass="35313">MKVGFSPGQFGTEHNILIIPSENYEKTKFIQWYTNINDYHKFFNINNIRINDFHYKFYQHLINMNKLKVILNEKTKIYYDYLMPNLLNARIQFMLYYCIMRLNVMTNYSNYLNYTNTSVQTIQFNVQHDLHQYCPKACSYRKGIGFSSKHRNELNRYTELCNFPRNFMTISSQRCTEQKNTGLVNLQSFKCECSNGFIWKEQLKACYLPYGWRQKAEKFNKIVNIKRNDHFIYYAQNNCSRIGTKSIQPIEINSRHSDQPNYDKLYHTERCICKDEFYGTNCDQVFKIKKRSM</sequence>
<dbReference type="STRING" id="6182.A0A4Z2DDR4"/>
<accession>A0A4Z2DDR4</accession>
<protein>
    <submittedName>
        <fullName evidence="1">Acidic fibroblast growth factor intracellular binding</fullName>
    </submittedName>
</protein>
<dbReference type="OrthoDB" id="6130531at2759"/>
<dbReference type="EMBL" id="SKCS01000168">
    <property type="protein sequence ID" value="TNN14652.1"/>
    <property type="molecule type" value="Genomic_DNA"/>
</dbReference>